<keyword evidence="2" id="KW-0413">Isomerase</keyword>
<dbReference type="Gene3D" id="3.20.20.150">
    <property type="entry name" value="Divalent-metal-dependent TIM barrel enzymes"/>
    <property type="match status" value="1"/>
</dbReference>
<evidence type="ECO:0000313" key="2">
    <source>
        <dbReference type="EMBL" id="PTX10501.1"/>
    </source>
</evidence>
<dbReference type="PANTHER" id="PTHR12110:SF41">
    <property type="entry name" value="INOSOSE DEHYDRATASE"/>
    <property type="match status" value="1"/>
</dbReference>
<dbReference type="InterPro" id="IPR013022">
    <property type="entry name" value="Xyl_isomerase-like_TIM-brl"/>
</dbReference>
<keyword evidence="3" id="KW-1185">Reference proteome</keyword>
<comment type="caution">
    <text evidence="2">The sequence shown here is derived from an EMBL/GenBank/DDBJ whole genome shotgun (WGS) entry which is preliminary data.</text>
</comment>
<evidence type="ECO:0000313" key="3">
    <source>
        <dbReference type="Proteomes" id="UP000244225"/>
    </source>
</evidence>
<evidence type="ECO:0000259" key="1">
    <source>
        <dbReference type="Pfam" id="PF01261"/>
    </source>
</evidence>
<dbReference type="InterPro" id="IPR050312">
    <property type="entry name" value="IolE/XylAMocC-like"/>
</dbReference>
<proteinExistence type="predicted"/>
<dbReference type="PANTHER" id="PTHR12110">
    <property type="entry name" value="HYDROXYPYRUVATE ISOMERASE"/>
    <property type="match status" value="1"/>
</dbReference>
<feature type="domain" description="Xylose isomerase-like TIM barrel" evidence="1">
    <location>
        <begin position="45"/>
        <end position="268"/>
    </location>
</feature>
<dbReference type="Proteomes" id="UP000244225">
    <property type="component" value="Unassembled WGS sequence"/>
</dbReference>
<gene>
    <name evidence="2" type="ORF">C8N40_1172</name>
</gene>
<reference evidence="2 3" key="1">
    <citation type="submission" date="2018-04" db="EMBL/GenBank/DDBJ databases">
        <title>Genomic Encyclopedia of Archaeal and Bacterial Type Strains, Phase II (KMG-II): from individual species to whole genera.</title>
        <authorList>
            <person name="Goeker M."/>
        </authorList>
    </citation>
    <scope>NUCLEOTIDE SEQUENCE [LARGE SCALE GENOMIC DNA]</scope>
    <source>
        <strain evidence="2 3">DSM 100162</strain>
    </source>
</reference>
<dbReference type="Pfam" id="PF01261">
    <property type="entry name" value="AP_endonuc_2"/>
    <property type="match status" value="1"/>
</dbReference>
<dbReference type="GO" id="GO:0016853">
    <property type="term" value="F:isomerase activity"/>
    <property type="evidence" value="ECO:0007669"/>
    <property type="project" value="UniProtKB-KW"/>
</dbReference>
<dbReference type="EMBL" id="QBKI01000017">
    <property type="protein sequence ID" value="PTX10501.1"/>
    <property type="molecule type" value="Genomic_DNA"/>
</dbReference>
<dbReference type="SUPFAM" id="SSF51658">
    <property type="entry name" value="Xylose isomerase-like"/>
    <property type="match status" value="1"/>
</dbReference>
<accession>A0A2T5Y3D8</accession>
<name>A0A2T5Y3D8_9BACT</name>
<dbReference type="InterPro" id="IPR036237">
    <property type="entry name" value="Xyl_isomerase-like_sf"/>
</dbReference>
<organism evidence="2 3">
    <name type="scientific">Pontibacter mucosus</name>
    <dbReference type="NCBI Taxonomy" id="1649266"/>
    <lineage>
        <taxon>Bacteria</taxon>
        <taxon>Pseudomonadati</taxon>
        <taxon>Bacteroidota</taxon>
        <taxon>Cytophagia</taxon>
        <taxon>Cytophagales</taxon>
        <taxon>Hymenobacteraceae</taxon>
        <taxon>Pontibacter</taxon>
    </lineage>
</organism>
<sequence length="271" mass="30600">MGMVFILLAGRETVYAQKTPEERLGWKLGAQAYTFKEFTFFEAIDKIDSCGLKYVEAYPGQVLGGGMEGKMDIHMDAAKREEIRKRLKGKGIRMVSFGVISPASEANWRQLFEFAKAMGVETITSEPKQEDLPLLSQLCDAYKINVAIHNHPNPTRYWSPDIVLAALQGQSRRIGVCADIGHWTRSGLDPVESLQKLEGHVMQLHVKDLHEQGAKAHDVHWGQGVTNIAGVIQELKRQKFKGILSAEYEYNWRHNTPDVQASVEYFRSVLK</sequence>
<dbReference type="AlphaFoldDB" id="A0A2T5Y3D8"/>
<protein>
    <submittedName>
        <fullName evidence="2">Sugar phosphate isomerase/epimerase</fullName>
    </submittedName>
</protein>